<evidence type="ECO:0000313" key="1">
    <source>
        <dbReference type="EMBL" id="EXI65537.1"/>
    </source>
</evidence>
<dbReference type="Proteomes" id="UP000020218">
    <property type="component" value="Unassembled WGS sequence"/>
</dbReference>
<dbReference type="Gene3D" id="3.40.50.150">
    <property type="entry name" value="Vaccinia Virus protein VP39"/>
    <property type="match status" value="1"/>
</dbReference>
<dbReference type="InterPro" id="IPR029063">
    <property type="entry name" value="SAM-dependent_MTases_sf"/>
</dbReference>
<name>A0A011NLN5_9PROT</name>
<dbReference type="STRING" id="1454001.AW08_03057"/>
<evidence type="ECO:0000313" key="2">
    <source>
        <dbReference type="Proteomes" id="UP000020218"/>
    </source>
</evidence>
<organism evidence="1 2">
    <name type="scientific">Candidatus Accumulibacter adjunctus</name>
    <dbReference type="NCBI Taxonomy" id="1454001"/>
    <lineage>
        <taxon>Bacteria</taxon>
        <taxon>Pseudomonadati</taxon>
        <taxon>Pseudomonadota</taxon>
        <taxon>Betaproteobacteria</taxon>
        <taxon>Candidatus Accumulibacter</taxon>
    </lineage>
</organism>
<gene>
    <name evidence="1" type="ORF">AW08_03057</name>
</gene>
<dbReference type="PATRIC" id="fig|1454001.3.peg.3102"/>
<proteinExistence type="predicted"/>
<dbReference type="AlphaFoldDB" id="A0A011NLN5"/>
<accession>A0A011NLN5</accession>
<protein>
    <submittedName>
        <fullName evidence="1">Uncharacterized protein</fullName>
    </submittedName>
</protein>
<sequence length="286" mass="31234">MASVYSHLQTWLPAHGLTVELLGDSPIRRQVKQHGELMAQARSLRSWMSSCAAGAEVLPEIEVAGLLRQAALVYGESSDEKLAAMIAIAASAPAGDLVEIGALMGRTALVLLYLARRYHIGSLLTVDPWQAVHAIHHDSPANIGRLVDEWDYELLAEAFFVNLAPWSGNDHAHLRMPSVQAFAVYSDGLPIATRESVVVPFSRRIAILHVDGNHDHAAVKQDCELWVSRLLPGGWLILDDYQWAHGDGPRRVGNELLEACSQRIERAFVCGKAMFIKLGAEPAGEG</sequence>
<dbReference type="EMBL" id="JFAX01000021">
    <property type="protein sequence ID" value="EXI65537.1"/>
    <property type="molecule type" value="Genomic_DNA"/>
</dbReference>
<comment type="caution">
    <text evidence="1">The sequence shown here is derived from an EMBL/GenBank/DDBJ whole genome shotgun (WGS) entry which is preliminary data.</text>
</comment>
<reference evidence="1" key="1">
    <citation type="submission" date="2014-02" db="EMBL/GenBank/DDBJ databases">
        <title>Expanding our view of genomic diversity in Candidatus Accumulibacter clades.</title>
        <authorList>
            <person name="Skennerton C.T."/>
            <person name="Barr J.J."/>
            <person name="Slater F.R."/>
            <person name="Bond P.L."/>
            <person name="Tyson G.W."/>
        </authorList>
    </citation>
    <scope>NUCLEOTIDE SEQUENCE [LARGE SCALE GENOMIC DNA]</scope>
</reference>
<dbReference type="Pfam" id="PF13578">
    <property type="entry name" value="Methyltransf_24"/>
    <property type="match status" value="1"/>
</dbReference>
<keyword evidence="2" id="KW-1185">Reference proteome</keyword>